<evidence type="ECO:0000313" key="1">
    <source>
        <dbReference type="EMBL" id="MDP9866893.1"/>
    </source>
</evidence>
<organism evidence="1 2">
    <name type="scientific">Streptosporangium brasiliense</name>
    <dbReference type="NCBI Taxonomy" id="47480"/>
    <lineage>
        <taxon>Bacteria</taxon>
        <taxon>Bacillati</taxon>
        <taxon>Actinomycetota</taxon>
        <taxon>Actinomycetes</taxon>
        <taxon>Streptosporangiales</taxon>
        <taxon>Streptosporangiaceae</taxon>
        <taxon>Streptosporangium</taxon>
    </lineage>
</organism>
<reference evidence="1 2" key="1">
    <citation type="submission" date="2023-07" db="EMBL/GenBank/DDBJ databases">
        <title>Sequencing the genomes of 1000 actinobacteria strains.</title>
        <authorList>
            <person name="Klenk H.-P."/>
        </authorList>
    </citation>
    <scope>NUCLEOTIDE SEQUENCE [LARGE SCALE GENOMIC DNA]</scope>
    <source>
        <strain evidence="1 2">DSM 44109</strain>
    </source>
</reference>
<dbReference type="RefSeq" id="WP_306868071.1">
    <property type="nucleotide sequence ID" value="NZ_JAUSRB010000002.1"/>
</dbReference>
<keyword evidence="2" id="KW-1185">Reference proteome</keyword>
<gene>
    <name evidence="1" type="ORF">J2S55_006159</name>
</gene>
<sequence>MAPTAEFCGIDPAGMGQLATSLSGAADRLTAFSKEFEGKLRRHGISTPALREIADIADWGGTQVSMLHGRIDLINDLGKGAPELGGGGDRSPLVRLPDELEGFETARGLANMYGNDILVNHGGELQAALIHEHADEIAKLAENPQAAAAFFALLPAKVRDSLASRIARTGSKTAKKDLAAFSTALGAALRAPALVPAFAKVRSDLVKPTDKTTAWNRLALLKGANAPSGVRSAAARGLALDGFTEDPHQDRRAVGHTETKAYGYSSDLVAMGLGVLAGDGAAVRDAFTKMGGTDVKLSQVDKMKQLLDYAKTIDTGDEVADAFGRVVEAGTEATTEKAGQHSPAAAAFALDAIRAAGSFGDDLPTTAKNSMGVIAKSYVHELVSGGRFDKAVDRASGLKVPEHWKPLPGVTPAFYLSPGDTSQFMKTFVGEKKLADEFNSTVARFRHDTLLTAARLDARSDNNYFRDISMMFGDFGSVAFRTMVDVLGEEDAVADLARDFTKNTAGFFLGGIPVVDQFAELGWDLAQAYIVSSLSDDWADSFETQVEAATEKRSDLAKRLKYDIAHLLHNGGYPASEPPKELISTTTGALKTYGEFVAEAKREVAGDGKWEQKLQEKLAVYEAWMDGNEKLDDKIENSSRVQTSDLAENLLKARDGD</sequence>
<dbReference type="Proteomes" id="UP001230426">
    <property type="component" value="Unassembled WGS sequence"/>
</dbReference>
<protein>
    <submittedName>
        <fullName evidence="1">Uncharacterized protein</fullName>
    </submittedName>
</protein>
<comment type="caution">
    <text evidence="1">The sequence shown here is derived from an EMBL/GenBank/DDBJ whole genome shotgun (WGS) entry which is preliminary data.</text>
</comment>
<name>A0ABT9RCA7_9ACTN</name>
<accession>A0ABT9RCA7</accession>
<dbReference type="EMBL" id="JAUSRB010000002">
    <property type="protein sequence ID" value="MDP9866893.1"/>
    <property type="molecule type" value="Genomic_DNA"/>
</dbReference>
<proteinExistence type="predicted"/>
<evidence type="ECO:0000313" key="2">
    <source>
        <dbReference type="Proteomes" id="UP001230426"/>
    </source>
</evidence>